<evidence type="ECO:0000313" key="2">
    <source>
        <dbReference type="Proteomes" id="UP000675881"/>
    </source>
</evidence>
<sequence length="158" mass="17350">MTNRIKGFGNIETCHRVGPFSLSGFPKDTIEGRVSLSPSIKPQIDKLIITKRINFQERAASPGPYAGPLEVMLLRDSPSSLFVDGSVFKEDNSNSVNHIHSSSGMLVPLIAVIWGRLESAALKRAWLAEASCLAMYSLLILGKDVKEYVTFEGLEISR</sequence>
<accession>A0A817FDP6</accession>
<name>A0A817FDP6_LEPSM</name>
<proteinExistence type="predicted"/>
<evidence type="ECO:0000313" key="1">
    <source>
        <dbReference type="EMBL" id="CAF2744636.1"/>
    </source>
</evidence>
<protein>
    <submittedName>
        <fullName evidence="1">(salmon louse) hypothetical protein</fullName>
    </submittedName>
</protein>
<organism evidence="1 2">
    <name type="scientific">Lepeophtheirus salmonis</name>
    <name type="common">Salmon louse</name>
    <name type="synonym">Caligus salmonis</name>
    <dbReference type="NCBI Taxonomy" id="72036"/>
    <lineage>
        <taxon>Eukaryota</taxon>
        <taxon>Metazoa</taxon>
        <taxon>Ecdysozoa</taxon>
        <taxon>Arthropoda</taxon>
        <taxon>Crustacea</taxon>
        <taxon>Multicrustacea</taxon>
        <taxon>Hexanauplia</taxon>
        <taxon>Copepoda</taxon>
        <taxon>Siphonostomatoida</taxon>
        <taxon>Caligidae</taxon>
        <taxon>Lepeophtheirus</taxon>
    </lineage>
</organism>
<dbReference type="EMBL" id="CAJNVT010000070">
    <property type="protein sequence ID" value="CAF2744636.1"/>
    <property type="molecule type" value="Genomic_DNA"/>
</dbReference>
<comment type="caution">
    <text evidence="1">The sequence shown here is derived from an EMBL/GenBank/DDBJ whole genome shotgun (WGS) entry which is preliminary data.</text>
</comment>
<reference evidence="1" key="1">
    <citation type="submission" date="2021-02" db="EMBL/GenBank/DDBJ databases">
        <authorList>
            <person name="Bekaert M."/>
        </authorList>
    </citation>
    <scope>NUCLEOTIDE SEQUENCE</scope>
    <source>
        <strain evidence="1">IoA-00</strain>
    </source>
</reference>
<keyword evidence="2" id="KW-1185">Reference proteome</keyword>
<gene>
    <name evidence="1" type="ORF">LSAA_219</name>
</gene>
<dbReference type="Proteomes" id="UP000675881">
    <property type="component" value="Unassembled WGS sequence"/>
</dbReference>
<dbReference type="AlphaFoldDB" id="A0A817FDP6"/>